<gene>
    <name evidence="1" type="ORF">SAMN06295879_0318</name>
</gene>
<dbReference type="AlphaFoldDB" id="A0A1T4WVN1"/>
<sequence>MGDSGKAKPVHRTAISIDVFESADSQALKDFLERRRRILSPLSRNSPLSAQHSSGGRPLSGPIFTWTVFAGNGRSIASSAELFSNEISAERSAITTMASVDDIDVLRVRAHSAPMHAWAMNVDGVPRLIALRYFTTVRLRDRNAASVLAALHDGMVVPPGDGPPHQRMPPPLSPRRITDDLLAEVAGPLKVRGEGRPIRPILRSYISQPVRSRIRTDRDGS</sequence>
<proteinExistence type="predicted"/>
<protein>
    <submittedName>
        <fullName evidence="1">Uncharacterized protein</fullName>
    </submittedName>
</protein>
<evidence type="ECO:0000313" key="1">
    <source>
        <dbReference type="EMBL" id="SKA81376.1"/>
    </source>
</evidence>
<organism evidence="1 2">
    <name type="scientific">Agreia bicolorata</name>
    <dbReference type="NCBI Taxonomy" id="110935"/>
    <lineage>
        <taxon>Bacteria</taxon>
        <taxon>Bacillati</taxon>
        <taxon>Actinomycetota</taxon>
        <taxon>Actinomycetes</taxon>
        <taxon>Micrococcales</taxon>
        <taxon>Microbacteriaceae</taxon>
        <taxon>Agreia</taxon>
    </lineage>
</organism>
<dbReference type="RefSeq" id="WP_078713108.1">
    <property type="nucleotide sequence ID" value="NZ_FUYG01000001.1"/>
</dbReference>
<dbReference type="EMBL" id="FUYG01000001">
    <property type="protein sequence ID" value="SKA81376.1"/>
    <property type="molecule type" value="Genomic_DNA"/>
</dbReference>
<name>A0A1T4WVN1_9MICO</name>
<dbReference type="Proteomes" id="UP000189735">
    <property type="component" value="Unassembled WGS sequence"/>
</dbReference>
<reference evidence="2" key="1">
    <citation type="submission" date="2017-02" db="EMBL/GenBank/DDBJ databases">
        <authorList>
            <person name="Varghese N."/>
            <person name="Submissions S."/>
        </authorList>
    </citation>
    <scope>NUCLEOTIDE SEQUENCE [LARGE SCALE GENOMIC DNA]</scope>
    <source>
        <strain evidence="2">VKM Ac-2052</strain>
    </source>
</reference>
<evidence type="ECO:0000313" key="2">
    <source>
        <dbReference type="Proteomes" id="UP000189735"/>
    </source>
</evidence>
<accession>A0A1T4WVN1</accession>